<feature type="domain" description="Ammonium transporter AmtB-like" evidence="7">
    <location>
        <begin position="12"/>
        <end position="415"/>
    </location>
</feature>
<dbReference type="Gene3D" id="1.10.3430.10">
    <property type="entry name" value="Ammonium transporter AmtB like domains"/>
    <property type="match status" value="1"/>
</dbReference>
<keyword evidence="3 6" id="KW-0812">Transmembrane</keyword>
<gene>
    <name evidence="9" type="primary">LOC100197687</name>
</gene>
<feature type="transmembrane region" description="Helical" evidence="6">
    <location>
        <begin position="48"/>
        <end position="67"/>
    </location>
</feature>
<dbReference type="SUPFAM" id="SSF111352">
    <property type="entry name" value="Ammonium transporter"/>
    <property type="match status" value="1"/>
</dbReference>
<feature type="transmembrane region" description="Helical" evidence="6">
    <location>
        <begin position="385"/>
        <end position="409"/>
    </location>
</feature>
<keyword evidence="8" id="KW-1185">Reference proteome</keyword>
<dbReference type="PRINTS" id="PR00342">
    <property type="entry name" value="RHESUSRHD"/>
</dbReference>
<evidence type="ECO:0000256" key="1">
    <source>
        <dbReference type="ARBA" id="ARBA00004141"/>
    </source>
</evidence>
<evidence type="ECO:0000256" key="2">
    <source>
        <dbReference type="ARBA" id="ARBA00011036"/>
    </source>
</evidence>
<evidence type="ECO:0000313" key="9">
    <source>
        <dbReference type="RefSeq" id="XP_065674551.1"/>
    </source>
</evidence>
<dbReference type="PANTHER" id="PTHR11730:SF60">
    <property type="entry name" value="RH50, ISOFORM D"/>
    <property type="match status" value="1"/>
</dbReference>
<comment type="subcellular location">
    <subcellularLocation>
        <location evidence="1">Membrane</location>
        <topology evidence="1">Multi-pass membrane protein</topology>
    </subcellularLocation>
</comment>
<protein>
    <submittedName>
        <fullName evidence="9">Ammonium transporter Rh type A isoform X2</fullName>
    </submittedName>
</protein>
<dbReference type="Pfam" id="PF00909">
    <property type="entry name" value="Ammonium_transp"/>
    <property type="match status" value="1"/>
</dbReference>
<dbReference type="RefSeq" id="XP_065674551.1">
    <property type="nucleotide sequence ID" value="XM_065818479.1"/>
</dbReference>
<evidence type="ECO:0000256" key="3">
    <source>
        <dbReference type="ARBA" id="ARBA00022692"/>
    </source>
</evidence>
<evidence type="ECO:0000256" key="5">
    <source>
        <dbReference type="ARBA" id="ARBA00023136"/>
    </source>
</evidence>
<evidence type="ECO:0000256" key="6">
    <source>
        <dbReference type="SAM" id="Phobius"/>
    </source>
</evidence>
<organism evidence="8 9">
    <name type="scientific">Hydra vulgaris</name>
    <name type="common">Hydra</name>
    <name type="synonym">Hydra attenuata</name>
    <dbReference type="NCBI Taxonomy" id="6087"/>
    <lineage>
        <taxon>Eukaryota</taxon>
        <taxon>Metazoa</taxon>
        <taxon>Cnidaria</taxon>
        <taxon>Hydrozoa</taxon>
        <taxon>Hydroidolina</taxon>
        <taxon>Anthoathecata</taxon>
        <taxon>Aplanulata</taxon>
        <taxon>Hydridae</taxon>
        <taxon>Hydra</taxon>
    </lineage>
</organism>
<dbReference type="PANTHER" id="PTHR11730">
    <property type="entry name" value="AMMONIUM TRANSPORTER"/>
    <property type="match status" value="1"/>
</dbReference>
<reference evidence="9" key="1">
    <citation type="submission" date="2025-08" db="UniProtKB">
        <authorList>
            <consortium name="RefSeq"/>
        </authorList>
    </citation>
    <scope>IDENTIFICATION</scope>
</reference>
<evidence type="ECO:0000256" key="4">
    <source>
        <dbReference type="ARBA" id="ARBA00022989"/>
    </source>
</evidence>
<feature type="transmembrane region" description="Helical" evidence="6">
    <location>
        <begin position="206"/>
        <end position="225"/>
    </location>
</feature>
<feature type="transmembrane region" description="Helical" evidence="6">
    <location>
        <begin position="79"/>
        <end position="96"/>
    </location>
</feature>
<evidence type="ECO:0000259" key="7">
    <source>
        <dbReference type="Pfam" id="PF00909"/>
    </source>
</evidence>
<feature type="transmembrane region" description="Helical" evidence="6">
    <location>
        <begin position="245"/>
        <end position="266"/>
    </location>
</feature>
<feature type="transmembrane region" description="Helical" evidence="6">
    <location>
        <begin position="177"/>
        <end position="194"/>
    </location>
</feature>
<sequence>MEFRAISFPVALLLFQVLLICLYAGFVNYNESGENLKPLQESINYYPVFQDVHVMIIIGFGFLMTFLKRYGYGAVSYNLLLAAVTIQWSILLNAWVSNQTLKFKGKHVTLGEVKLGLKDVTFADISCTPILITFGAILGKASHLQLLVVAIIETIIYAVNNNIITDVFETADAGGTVSLHLFGAYFGLAVAFVLKNSGDPYGKESSSYNSDIFSMIGTLFLWVFWPSFNAATLVGRPLQINRAVINTYIALAAGAVTSFGVSSLVNKSYKFKMVLMQNATIAAGVAVGISSDLLIRPWGAMLIGLTASTICVLGFTYLTPRLNKLSIHDSCGVHNLHGMPALFGACCAAICAIAIPPERYNAPDFKSIYTASPERSPLKQGGFQFAAIIVTLAFAIICGLITGYIITFLKSPSEENRYDDAGEFEVTPEQTIQYERITDEVNITMA</sequence>
<feature type="transmembrane region" description="Helical" evidence="6">
    <location>
        <begin position="339"/>
        <end position="357"/>
    </location>
</feature>
<name>A0ABM4DJ94_HYDVU</name>
<comment type="similarity">
    <text evidence="2">Belongs to the ammonium transporter (TC 2.A.49) family. Rh subfamily.</text>
</comment>
<keyword evidence="5 6" id="KW-0472">Membrane</keyword>
<proteinExistence type="inferred from homology"/>
<dbReference type="Proteomes" id="UP001652625">
    <property type="component" value="Chromosome 14"/>
</dbReference>
<keyword evidence="4 6" id="KW-1133">Transmembrane helix</keyword>
<dbReference type="GeneID" id="100197687"/>
<accession>A0ABM4DJ94</accession>
<dbReference type="InterPro" id="IPR024041">
    <property type="entry name" value="NH4_transpt_AmtB-like_dom"/>
</dbReference>
<feature type="transmembrane region" description="Helical" evidence="6">
    <location>
        <begin position="297"/>
        <end position="318"/>
    </location>
</feature>
<dbReference type="InterPro" id="IPR029020">
    <property type="entry name" value="Ammonium/urea_transptr"/>
</dbReference>
<evidence type="ECO:0000313" key="8">
    <source>
        <dbReference type="Proteomes" id="UP001652625"/>
    </source>
</evidence>
<dbReference type="InterPro" id="IPR002229">
    <property type="entry name" value="RhesusRHD"/>
</dbReference>